<evidence type="ECO:0000313" key="1">
    <source>
        <dbReference type="EMBL" id="EJT81216.1"/>
    </source>
</evidence>
<organism evidence="1">
    <name type="scientific">Gaeumannomyces tritici (strain R3-111a-1)</name>
    <name type="common">Wheat and barley take-all root rot fungus</name>
    <name type="synonym">Gaeumannomyces graminis var. tritici</name>
    <dbReference type="NCBI Taxonomy" id="644352"/>
    <lineage>
        <taxon>Eukaryota</taxon>
        <taxon>Fungi</taxon>
        <taxon>Dikarya</taxon>
        <taxon>Ascomycota</taxon>
        <taxon>Pezizomycotina</taxon>
        <taxon>Sordariomycetes</taxon>
        <taxon>Sordariomycetidae</taxon>
        <taxon>Magnaporthales</taxon>
        <taxon>Magnaporthaceae</taxon>
        <taxon>Gaeumannomyces</taxon>
    </lineage>
</organism>
<sequence length="287" mass="28939">MYDRILESDFGLGGGGGTSSSTRSMISASSSSSFSRGPFCEPAFACRSISSRSAAPSSKGSEKASESIGIGLGRCLLAGCCWVVVVRWRLSARAAGWAAAAAGRDDDDDAPAKDEAAAAAAARLRVTTGMAAVEGSTGVGVWLPARSLLTSRREPERSLGLEGLLFRGRRLERGRGEGLVSARLESSLSSLVCCSRPCLGGIKGGAAGKGGSLEGKEGSAKLKLGGECSCGLGRAASRPAKPVGGGGEEKMGPAACRNRCEVTGDGPSEGCGSGRGNAGTWRRGCLA</sequence>
<dbReference type="Proteomes" id="UP000006039">
    <property type="component" value="Unassembled WGS sequence"/>
</dbReference>
<keyword evidence="3" id="KW-1185">Reference proteome</keyword>
<protein>
    <submittedName>
        <fullName evidence="1 2">Uncharacterized protein</fullName>
    </submittedName>
</protein>
<reference evidence="2" key="5">
    <citation type="submission" date="2018-04" db="UniProtKB">
        <authorList>
            <consortium name="EnsemblFungi"/>
        </authorList>
    </citation>
    <scope>IDENTIFICATION</scope>
    <source>
        <strain evidence="2">R3-111a-1</strain>
    </source>
</reference>
<dbReference type="GeneID" id="20341658"/>
<evidence type="ECO:0000313" key="3">
    <source>
        <dbReference type="Proteomes" id="UP000006039"/>
    </source>
</evidence>
<dbReference type="AlphaFoldDB" id="J3NIW6"/>
<reference evidence="1" key="2">
    <citation type="submission" date="2010-07" db="EMBL/GenBank/DDBJ databases">
        <authorList>
            <consortium name="The Broad Institute Genome Sequencing Platform"/>
            <consortium name="Broad Institute Genome Sequencing Center for Infectious Disease"/>
            <person name="Ma L.-J."/>
            <person name="Dead R."/>
            <person name="Young S."/>
            <person name="Zeng Q."/>
            <person name="Koehrsen M."/>
            <person name="Alvarado L."/>
            <person name="Berlin A."/>
            <person name="Chapman S.B."/>
            <person name="Chen Z."/>
            <person name="Freedman E."/>
            <person name="Gellesch M."/>
            <person name="Goldberg J."/>
            <person name="Griggs A."/>
            <person name="Gujja S."/>
            <person name="Heilman E.R."/>
            <person name="Heiman D."/>
            <person name="Hepburn T."/>
            <person name="Howarth C."/>
            <person name="Jen D."/>
            <person name="Larson L."/>
            <person name="Mehta T."/>
            <person name="Neiman D."/>
            <person name="Pearson M."/>
            <person name="Roberts A."/>
            <person name="Saif S."/>
            <person name="Shea T."/>
            <person name="Shenoy N."/>
            <person name="Sisk P."/>
            <person name="Stolte C."/>
            <person name="Sykes S."/>
            <person name="Walk T."/>
            <person name="White J."/>
            <person name="Yandava C."/>
            <person name="Haas B."/>
            <person name="Nusbaum C."/>
            <person name="Birren B."/>
        </authorList>
    </citation>
    <scope>NUCLEOTIDE SEQUENCE</scope>
    <source>
        <strain evidence="1">R3-111a-1</strain>
    </source>
</reference>
<name>J3NIW6_GAET3</name>
<dbReference type="VEuPathDB" id="FungiDB:GGTG_01200"/>
<evidence type="ECO:0000313" key="2">
    <source>
        <dbReference type="EnsemblFungi" id="EJT81216"/>
    </source>
</evidence>
<dbReference type="EMBL" id="GL385395">
    <property type="protein sequence ID" value="EJT81216.1"/>
    <property type="molecule type" value="Genomic_DNA"/>
</dbReference>
<reference evidence="1" key="3">
    <citation type="submission" date="2010-09" db="EMBL/GenBank/DDBJ databases">
        <title>Annotation of Gaeumannomyces graminis var. tritici R3-111a-1.</title>
        <authorList>
            <consortium name="The Broad Institute Genome Sequencing Platform"/>
            <person name="Ma L.-J."/>
            <person name="Dead R."/>
            <person name="Young S.K."/>
            <person name="Zeng Q."/>
            <person name="Gargeya S."/>
            <person name="Fitzgerald M."/>
            <person name="Haas B."/>
            <person name="Abouelleil A."/>
            <person name="Alvarado L."/>
            <person name="Arachchi H.M."/>
            <person name="Berlin A."/>
            <person name="Brown A."/>
            <person name="Chapman S.B."/>
            <person name="Chen Z."/>
            <person name="Dunbar C."/>
            <person name="Freedman E."/>
            <person name="Gearin G."/>
            <person name="Gellesch M."/>
            <person name="Goldberg J."/>
            <person name="Griggs A."/>
            <person name="Gujja S."/>
            <person name="Heiman D."/>
            <person name="Howarth C."/>
            <person name="Larson L."/>
            <person name="Lui A."/>
            <person name="MacDonald P.J.P."/>
            <person name="Mehta T."/>
            <person name="Montmayeur A."/>
            <person name="Murphy C."/>
            <person name="Neiman D."/>
            <person name="Pearson M."/>
            <person name="Priest M."/>
            <person name="Roberts A."/>
            <person name="Saif S."/>
            <person name="Shea T."/>
            <person name="Shenoy N."/>
            <person name="Sisk P."/>
            <person name="Stolte C."/>
            <person name="Sykes S."/>
            <person name="Yandava C."/>
            <person name="Wortman J."/>
            <person name="Nusbaum C."/>
            <person name="Birren B."/>
        </authorList>
    </citation>
    <scope>NUCLEOTIDE SEQUENCE</scope>
    <source>
        <strain evidence="1">R3-111a-1</strain>
    </source>
</reference>
<accession>J3NIW6</accession>
<proteinExistence type="predicted"/>
<dbReference type="EnsemblFungi" id="EJT81216">
    <property type="protein sequence ID" value="EJT81216"/>
    <property type="gene ID" value="GGTG_01200"/>
</dbReference>
<gene>
    <name evidence="2" type="primary">20341658</name>
    <name evidence="1" type="ORF">GGTG_01200</name>
</gene>
<dbReference type="RefSeq" id="XP_009217225.1">
    <property type="nucleotide sequence ID" value="XM_009218961.1"/>
</dbReference>
<reference evidence="2" key="4">
    <citation type="journal article" date="2015" name="G3 (Bethesda)">
        <title>Genome sequences of three phytopathogenic species of the Magnaporthaceae family of fungi.</title>
        <authorList>
            <person name="Okagaki L.H."/>
            <person name="Nunes C.C."/>
            <person name="Sailsbery J."/>
            <person name="Clay B."/>
            <person name="Brown D."/>
            <person name="John T."/>
            <person name="Oh Y."/>
            <person name="Young N."/>
            <person name="Fitzgerald M."/>
            <person name="Haas B.J."/>
            <person name="Zeng Q."/>
            <person name="Young S."/>
            <person name="Adiconis X."/>
            <person name="Fan L."/>
            <person name="Levin J.Z."/>
            <person name="Mitchell T.K."/>
            <person name="Okubara P.A."/>
            <person name="Farman M.L."/>
            <person name="Kohn L.M."/>
            <person name="Birren B."/>
            <person name="Ma L.-J."/>
            <person name="Dean R.A."/>
        </authorList>
    </citation>
    <scope>NUCLEOTIDE SEQUENCE</scope>
    <source>
        <strain evidence="2">R3-111a-1</strain>
    </source>
</reference>
<reference evidence="3" key="1">
    <citation type="submission" date="2010-07" db="EMBL/GenBank/DDBJ databases">
        <title>The genome sequence of Gaeumannomyces graminis var. tritici strain R3-111a-1.</title>
        <authorList>
            <consortium name="The Broad Institute Genome Sequencing Platform"/>
            <person name="Ma L.-J."/>
            <person name="Dead R."/>
            <person name="Young S."/>
            <person name="Zeng Q."/>
            <person name="Koehrsen M."/>
            <person name="Alvarado L."/>
            <person name="Berlin A."/>
            <person name="Chapman S.B."/>
            <person name="Chen Z."/>
            <person name="Freedman E."/>
            <person name="Gellesch M."/>
            <person name="Goldberg J."/>
            <person name="Griggs A."/>
            <person name="Gujja S."/>
            <person name="Heilman E.R."/>
            <person name="Heiman D."/>
            <person name="Hepburn T."/>
            <person name="Howarth C."/>
            <person name="Jen D."/>
            <person name="Larson L."/>
            <person name="Mehta T."/>
            <person name="Neiman D."/>
            <person name="Pearson M."/>
            <person name="Roberts A."/>
            <person name="Saif S."/>
            <person name="Shea T."/>
            <person name="Shenoy N."/>
            <person name="Sisk P."/>
            <person name="Stolte C."/>
            <person name="Sykes S."/>
            <person name="Walk T."/>
            <person name="White J."/>
            <person name="Yandava C."/>
            <person name="Haas B."/>
            <person name="Nusbaum C."/>
            <person name="Birren B."/>
        </authorList>
    </citation>
    <scope>NUCLEOTIDE SEQUENCE [LARGE SCALE GENOMIC DNA]</scope>
    <source>
        <strain evidence="3">R3-111a-1</strain>
    </source>
</reference>
<dbReference type="HOGENOM" id="CLU_969920_0_0_1"/>